<dbReference type="AlphaFoldDB" id="A0A1H9KU30"/>
<name>A0A1H9KU30_9GAMM</name>
<reference evidence="2" key="1">
    <citation type="submission" date="2016-10" db="EMBL/GenBank/DDBJ databases">
        <authorList>
            <person name="Varghese N."/>
            <person name="Submissions S."/>
        </authorList>
    </citation>
    <scope>NUCLEOTIDE SEQUENCE [LARGE SCALE GENOMIC DNA]</scope>
    <source>
        <strain evidence="2">DSM 18887</strain>
    </source>
</reference>
<dbReference type="Proteomes" id="UP000198749">
    <property type="component" value="Unassembled WGS sequence"/>
</dbReference>
<sequence length="199" mass="22777">MRILKLISISVVIFFAGSATYTNLPLHFKYEISNWFSRIGTPDFIVALDSLSSRKQSDILREYKNRGHELKCYGNPKKEQRIGKSDYVCDAYIGSAFDNIPARLVSFFFYKNKLTNIRIEFPGSSFGKVQDFLGRKLARYPRLDLQKQHDFGTNIFGKPIMVWAVKHGFVATSAEETPGQKVILLWSSMDDLQMTDSVN</sequence>
<proteinExistence type="predicted"/>
<organism evidence="1 2">
    <name type="scientific">Amphritea atlantica</name>
    <dbReference type="NCBI Taxonomy" id="355243"/>
    <lineage>
        <taxon>Bacteria</taxon>
        <taxon>Pseudomonadati</taxon>
        <taxon>Pseudomonadota</taxon>
        <taxon>Gammaproteobacteria</taxon>
        <taxon>Oceanospirillales</taxon>
        <taxon>Oceanospirillaceae</taxon>
        <taxon>Amphritea</taxon>
    </lineage>
</organism>
<evidence type="ECO:0000313" key="1">
    <source>
        <dbReference type="EMBL" id="SER02640.1"/>
    </source>
</evidence>
<keyword evidence="2" id="KW-1185">Reference proteome</keyword>
<dbReference type="EMBL" id="FOGB01000014">
    <property type="protein sequence ID" value="SER02640.1"/>
    <property type="molecule type" value="Genomic_DNA"/>
</dbReference>
<protein>
    <submittedName>
        <fullName evidence="1">Uncharacterized protein</fullName>
    </submittedName>
</protein>
<evidence type="ECO:0000313" key="2">
    <source>
        <dbReference type="Proteomes" id="UP000198749"/>
    </source>
</evidence>
<dbReference type="OrthoDB" id="6841914at2"/>
<gene>
    <name evidence="1" type="ORF">SAMN03080615_03662</name>
</gene>
<dbReference type="RefSeq" id="WP_091361065.1">
    <property type="nucleotide sequence ID" value="NZ_AP025284.1"/>
</dbReference>
<dbReference type="STRING" id="355243.SAMN03080615_03662"/>
<accession>A0A1H9KU30</accession>